<keyword evidence="3" id="KW-0624">Polysaccharide degradation</keyword>
<evidence type="ECO:0000256" key="7">
    <source>
        <dbReference type="ARBA" id="ARBA00022837"/>
    </source>
</evidence>
<protein>
    <recommendedName>
        <fullName evidence="10">Carboxylic ester hydrolase</fullName>
        <ecNumber evidence="10">3.1.1.-</ecNumber>
    </recommendedName>
</protein>
<evidence type="ECO:0000256" key="3">
    <source>
        <dbReference type="ARBA" id="ARBA00022651"/>
    </source>
</evidence>
<dbReference type="GO" id="GO:0045493">
    <property type="term" value="P:xylan catabolic process"/>
    <property type="evidence" value="ECO:0007669"/>
    <property type="project" value="UniProtKB-KW"/>
</dbReference>
<gene>
    <name evidence="11" type="ORF">B0H15DRAFT_825961</name>
</gene>
<dbReference type="GO" id="GO:0030600">
    <property type="term" value="F:feruloyl esterase activity"/>
    <property type="evidence" value="ECO:0007669"/>
    <property type="project" value="UniProtKB-EC"/>
</dbReference>
<dbReference type="PANTHER" id="PTHR33938:SF15">
    <property type="entry name" value="FERULOYL ESTERASE B-RELATED"/>
    <property type="match status" value="1"/>
</dbReference>
<feature type="chain" id="PRO_5041769684" description="Carboxylic ester hydrolase" evidence="10">
    <location>
        <begin position="22"/>
        <end position="505"/>
    </location>
</feature>
<organism evidence="11 12">
    <name type="scientific">Mycena belliarum</name>
    <dbReference type="NCBI Taxonomy" id="1033014"/>
    <lineage>
        <taxon>Eukaryota</taxon>
        <taxon>Fungi</taxon>
        <taxon>Dikarya</taxon>
        <taxon>Basidiomycota</taxon>
        <taxon>Agaricomycotina</taxon>
        <taxon>Agaricomycetes</taxon>
        <taxon>Agaricomycetidae</taxon>
        <taxon>Agaricales</taxon>
        <taxon>Marasmiineae</taxon>
        <taxon>Mycenaceae</taxon>
        <taxon>Mycena</taxon>
    </lineage>
</organism>
<comment type="similarity">
    <text evidence="1 10">Belongs to the tannase family.</text>
</comment>
<dbReference type="Proteomes" id="UP001222325">
    <property type="component" value="Unassembled WGS sequence"/>
</dbReference>
<keyword evidence="7" id="KW-0106">Calcium</keyword>
<dbReference type="AlphaFoldDB" id="A0AAD6UCV4"/>
<evidence type="ECO:0000313" key="11">
    <source>
        <dbReference type="EMBL" id="KAJ7096666.1"/>
    </source>
</evidence>
<keyword evidence="3" id="KW-0858">Xylan degradation</keyword>
<evidence type="ECO:0000256" key="4">
    <source>
        <dbReference type="ARBA" id="ARBA00022723"/>
    </source>
</evidence>
<sequence>MDRSGFNVNFLSNLLTVGLFASWNPSEQHAKCLALKSSLALQNTTILDVSYLKADSTLKLQGACVPKAHVGASLCRVQFVTDTSETSSVRAEAWLPDEWYGRFLGVGNGGLGGCIAYRDLEYGSALHFATVASNNGHDGGTGIHFLNNPEVLNDFAYRSIHVEAVIGKQIVAKYYGQPPSKSYYVGCSTGGRQGTQTALKYPEDFDGILAGAPATDFNHLLHWTGMLARHVGGLNGPPIISPEMWKAIAQEVLNQCDGLDGVRDGIITEPDACDFRPEALMCTAEENGKCLTRPQVEALRKIYSPIYSAGELIYPRFDPGADGAFIGGPTLQFTKDWLQYAVLNTTEFDFSTFGPEHRKMADAVNPGGIATFDGDLSAFRDRGGKFLTYHGRVDPAIASGNAKRVYNLVARTLGPASLDAFYRLFLVPGMDHCVGGPGAASFGQLGGTNAVNASTHNILLALVDWVEGGVAPDTVTGTAPDGATRVHCRYPQRSVWDGAAYACEA</sequence>
<dbReference type="EC" id="3.1.1.-" evidence="10"/>
<dbReference type="InterPro" id="IPR029058">
    <property type="entry name" value="AB_hydrolase_fold"/>
</dbReference>
<dbReference type="EMBL" id="JARJCN010000011">
    <property type="protein sequence ID" value="KAJ7096666.1"/>
    <property type="molecule type" value="Genomic_DNA"/>
</dbReference>
<dbReference type="Gene3D" id="3.40.50.1820">
    <property type="entry name" value="alpha/beta hydrolase"/>
    <property type="match status" value="1"/>
</dbReference>
<reference evidence="11" key="1">
    <citation type="submission" date="2023-03" db="EMBL/GenBank/DDBJ databases">
        <title>Massive genome expansion in bonnet fungi (Mycena s.s.) driven by repeated elements and novel gene families across ecological guilds.</title>
        <authorList>
            <consortium name="Lawrence Berkeley National Laboratory"/>
            <person name="Harder C.B."/>
            <person name="Miyauchi S."/>
            <person name="Viragh M."/>
            <person name="Kuo A."/>
            <person name="Thoen E."/>
            <person name="Andreopoulos B."/>
            <person name="Lu D."/>
            <person name="Skrede I."/>
            <person name="Drula E."/>
            <person name="Henrissat B."/>
            <person name="Morin E."/>
            <person name="Kohler A."/>
            <person name="Barry K."/>
            <person name="LaButti K."/>
            <person name="Morin E."/>
            <person name="Salamov A."/>
            <person name="Lipzen A."/>
            <person name="Mereny Z."/>
            <person name="Hegedus B."/>
            <person name="Baldrian P."/>
            <person name="Stursova M."/>
            <person name="Weitz H."/>
            <person name="Taylor A."/>
            <person name="Grigoriev I.V."/>
            <person name="Nagy L.G."/>
            <person name="Martin F."/>
            <person name="Kauserud H."/>
        </authorList>
    </citation>
    <scope>NUCLEOTIDE SEQUENCE</scope>
    <source>
        <strain evidence="11">CBHHK173m</strain>
    </source>
</reference>
<proteinExistence type="inferred from homology"/>
<name>A0AAD6UCV4_9AGAR</name>
<evidence type="ECO:0000256" key="10">
    <source>
        <dbReference type="RuleBase" id="RU361238"/>
    </source>
</evidence>
<dbReference type="GO" id="GO:0046872">
    <property type="term" value="F:metal ion binding"/>
    <property type="evidence" value="ECO:0007669"/>
    <property type="project" value="UniProtKB-KW"/>
</dbReference>
<evidence type="ECO:0000256" key="2">
    <source>
        <dbReference type="ARBA" id="ARBA00022487"/>
    </source>
</evidence>
<keyword evidence="6 10" id="KW-0378">Hydrolase</keyword>
<evidence type="ECO:0000256" key="9">
    <source>
        <dbReference type="ARBA" id="ARBA00034075"/>
    </source>
</evidence>
<evidence type="ECO:0000256" key="1">
    <source>
        <dbReference type="ARBA" id="ARBA00006249"/>
    </source>
</evidence>
<keyword evidence="8" id="KW-1015">Disulfide bond</keyword>
<evidence type="ECO:0000313" key="12">
    <source>
        <dbReference type="Proteomes" id="UP001222325"/>
    </source>
</evidence>
<keyword evidence="3" id="KW-0119">Carbohydrate metabolism</keyword>
<comment type="caution">
    <text evidence="11">The sequence shown here is derived from an EMBL/GenBank/DDBJ whole genome shotgun (WGS) entry which is preliminary data.</text>
</comment>
<keyword evidence="12" id="KW-1185">Reference proteome</keyword>
<keyword evidence="5 10" id="KW-0732">Signal</keyword>
<evidence type="ECO:0000256" key="5">
    <source>
        <dbReference type="ARBA" id="ARBA00022729"/>
    </source>
</evidence>
<evidence type="ECO:0000256" key="6">
    <source>
        <dbReference type="ARBA" id="ARBA00022801"/>
    </source>
</evidence>
<dbReference type="PANTHER" id="PTHR33938">
    <property type="entry name" value="FERULOYL ESTERASE B-RELATED"/>
    <property type="match status" value="1"/>
</dbReference>
<accession>A0AAD6UCV4</accession>
<comment type="catalytic activity">
    <reaction evidence="9">
        <text>feruloyl-polysaccharide + H2O = ferulate + polysaccharide.</text>
        <dbReference type="EC" id="3.1.1.73"/>
    </reaction>
</comment>
<dbReference type="Pfam" id="PF07519">
    <property type="entry name" value="Tannase"/>
    <property type="match status" value="1"/>
</dbReference>
<feature type="signal peptide" evidence="10">
    <location>
        <begin position="1"/>
        <end position="21"/>
    </location>
</feature>
<keyword evidence="2" id="KW-0719">Serine esterase</keyword>
<dbReference type="SUPFAM" id="SSF53474">
    <property type="entry name" value="alpha/beta-Hydrolases"/>
    <property type="match status" value="1"/>
</dbReference>
<evidence type="ECO:0000256" key="8">
    <source>
        <dbReference type="ARBA" id="ARBA00023157"/>
    </source>
</evidence>
<keyword evidence="4" id="KW-0479">Metal-binding</keyword>
<dbReference type="InterPro" id="IPR011118">
    <property type="entry name" value="Tannase/feruloyl_esterase"/>
</dbReference>